<evidence type="ECO:0000313" key="4">
    <source>
        <dbReference type="EMBL" id="AWB68798.1"/>
    </source>
</evidence>
<reference evidence="4 5" key="1">
    <citation type="submission" date="2018-01" db="EMBL/GenBank/DDBJ databases">
        <title>Genome sequence of a Cantenovulum-like bacteria.</title>
        <authorList>
            <person name="Tan W.R."/>
            <person name="Lau N.-S."/>
            <person name="Go F."/>
            <person name="Amirul A.-A.A."/>
        </authorList>
    </citation>
    <scope>NUCLEOTIDE SEQUENCE [LARGE SCALE GENOMIC DNA]</scope>
    <source>
        <strain evidence="4 5">CCB-QB4</strain>
    </source>
</reference>
<protein>
    <recommendedName>
        <fullName evidence="3">Big-1 domain-containing protein</fullName>
    </recommendedName>
</protein>
<dbReference type="Proteomes" id="UP000244441">
    <property type="component" value="Chromosome"/>
</dbReference>
<dbReference type="AlphaFoldDB" id="A0A2S0VX74"/>
<evidence type="ECO:0000259" key="3">
    <source>
        <dbReference type="PROSITE" id="PS51127"/>
    </source>
</evidence>
<feature type="domain" description="Big-1" evidence="3">
    <location>
        <begin position="165"/>
        <end position="253"/>
    </location>
</feature>
<evidence type="ECO:0000256" key="2">
    <source>
        <dbReference type="SAM" id="MobiDB-lite"/>
    </source>
</evidence>
<proteinExistence type="inferred from homology"/>
<accession>A0A2S0VX74</accession>
<dbReference type="PROSITE" id="PS51257">
    <property type="entry name" value="PROKAR_LIPOPROTEIN"/>
    <property type="match status" value="1"/>
</dbReference>
<dbReference type="InterPro" id="IPR013783">
    <property type="entry name" value="Ig-like_fold"/>
</dbReference>
<dbReference type="Gene3D" id="2.60.40.10">
    <property type="entry name" value="Immunoglobulins"/>
    <property type="match status" value="4"/>
</dbReference>
<keyword evidence="5" id="KW-1185">Reference proteome</keyword>
<name>A0A2S0VX74_9ALTE</name>
<dbReference type="PROSITE" id="PS51127">
    <property type="entry name" value="BIG1"/>
    <property type="match status" value="2"/>
</dbReference>
<dbReference type="InterPro" id="IPR008964">
    <property type="entry name" value="Invasin/intimin_cell_adhesion"/>
</dbReference>
<dbReference type="EMBL" id="CP026604">
    <property type="protein sequence ID" value="AWB68798.1"/>
    <property type="molecule type" value="Genomic_DNA"/>
</dbReference>
<organism evidence="4 5">
    <name type="scientific">Saccharobesus litoralis</name>
    <dbReference type="NCBI Taxonomy" id="2172099"/>
    <lineage>
        <taxon>Bacteria</taxon>
        <taxon>Pseudomonadati</taxon>
        <taxon>Pseudomonadota</taxon>
        <taxon>Gammaproteobacteria</taxon>
        <taxon>Alteromonadales</taxon>
        <taxon>Alteromonadaceae</taxon>
        <taxon>Saccharobesus</taxon>
    </lineage>
</organism>
<dbReference type="SUPFAM" id="SSF49373">
    <property type="entry name" value="Invasin/intimin cell-adhesion fragments"/>
    <property type="match status" value="4"/>
</dbReference>
<feature type="region of interest" description="Disordered" evidence="2">
    <location>
        <begin position="729"/>
        <end position="759"/>
    </location>
</feature>
<evidence type="ECO:0000313" key="5">
    <source>
        <dbReference type="Proteomes" id="UP000244441"/>
    </source>
</evidence>
<comment type="similarity">
    <text evidence="1">Belongs to the intimin/invasin family.</text>
</comment>
<dbReference type="SMART" id="SM00634">
    <property type="entry name" value="BID_1"/>
    <property type="match status" value="4"/>
</dbReference>
<feature type="domain" description="Big-1" evidence="3">
    <location>
        <begin position="259"/>
        <end position="356"/>
    </location>
</feature>
<feature type="compositionally biased region" description="Acidic residues" evidence="2">
    <location>
        <begin position="734"/>
        <end position="747"/>
    </location>
</feature>
<dbReference type="InterPro" id="IPR003344">
    <property type="entry name" value="Big_1_dom"/>
</dbReference>
<dbReference type="KEGG" id="cate:C2869_21410"/>
<evidence type="ECO:0000256" key="1">
    <source>
        <dbReference type="ARBA" id="ARBA00010116"/>
    </source>
</evidence>
<sequence>MGKGSGMRLIQSLILFTFALFLVACGGGHSGDNSDATSSQNNYTLTIQVTSDSCSSNCSSFAIGETLTARVRLTLNGVQQAGQTVVFSATNATASDESTTTGSDGRAAITFTNSDSPGNASITASFGDLNVSHDFVFTSNNNSVSNNRLTTLTLTSDNCDGQTNKCVSFTQNTDIVVTATLQDSTGVAIAGELINFSAALGEFNVSQKLTNANGQAIVTLSNPNNLLGAAQITASYTGQEQSQSSLTENYEFVFSDTSATETLNVELEFVDGIRFQVGQQVTLSASVTQGELTPANQLVTFSVSQGALNSTTALTNENGIAQVTFTPVAADIGAHLASVSTTVNNLTASHSKLYEVQASTTVAEDIVIGYFDSNGDFQLNKIGIQGATPDADVTLAAGATTSLSVSLAKENTNGGYDAYTEPATISFSSLCVEATKATIDQSVNTVAGRATSTYENTSCSGTIANTDTLTASVTINNQVTTLTREISLESTSIGSLSFISASPTSLVLAGTGGTNQNETSTLTFQVLDSLGNAIPQLDVSFALATNLGGVSIFPTNSVTNSQGFVTTQVSSGNIPTSVVIEATATLNNKTVKTQSSELTVTTGLADQDSFIIFADVINSESFNQLDTLVTLTAYLSDASQGAVPDGTSVTWRAEGGQLIENQCTTTNGACSVQWRGGSPIPDNHRVTILATAIGHESFTDINSNGQYDEADGEPFDDGDGAGYRYFGATGGNGEQDDAGSDYDDNGITEDPYTDRDGNGVFDGPGFIDLPEAWLDANEDNKRNANEIYSDFDGDNSFSLGDGKFNGPQCSGDDSICAEKNRVELRASTVLISSSSNIISSLTRTDITPNINLSTGDSISLGLNQAATLQFSFSDTGRQIPPSNTQVSFTATAGDLSTSGVIIPNSSGNVDSNLDWLDGEISFTIANDLVATDDPISGVLTIAVTTPLGFTTTTSIGINLGNN</sequence>
<gene>
    <name evidence="4" type="ORF">C2869_21410</name>
</gene>